<evidence type="ECO:0000313" key="8">
    <source>
        <dbReference type="EMBL" id="VFV29114.1"/>
    </source>
</evidence>
<dbReference type="AlphaFoldDB" id="A0A485NAA9"/>
<keyword evidence="9" id="KW-1185">Reference proteome</keyword>
<dbReference type="SMART" id="SM00589">
    <property type="entry name" value="PRY"/>
    <property type="match status" value="1"/>
</dbReference>
<dbReference type="PROSITE" id="PS50119">
    <property type="entry name" value="ZF_BBOX"/>
    <property type="match status" value="1"/>
</dbReference>
<dbReference type="SMART" id="SM00336">
    <property type="entry name" value="BBOX"/>
    <property type="match status" value="1"/>
</dbReference>
<dbReference type="Pfam" id="PF13765">
    <property type="entry name" value="PRY"/>
    <property type="match status" value="1"/>
</dbReference>
<dbReference type="SMART" id="SM00184">
    <property type="entry name" value="RING"/>
    <property type="match status" value="1"/>
</dbReference>
<dbReference type="Gene3D" id="3.30.160.60">
    <property type="entry name" value="Classic Zinc Finger"/>
    <property type="match status" value="1"/>
</dbReference>
<dbReference type="InterPro" id="IPR001841">
    <property type="entry name" value="Znf_RING"/>
</dbReference>
<dbReference type="PANTHER" id="PTHR24103">
    <property type="entry name" value="E3 UBIQUITIN-PROTEIN LIGASE TRIM"/>
    <property type="match status" value="1"/>
</dbReference>
<dbReference type="GO" id="GO:0008270">
    <property type="term" value="F:zinc ion binding"/>
    <property type="evidence" value="ECO:0007669"/>
    <property type="project" value="UniProtKB-KW"/>
</dbReference>
<dbReference type="InterPro" id="IPR013320">
    <property type="entry name" value="ConA-like_dom_sf"/>
</dbReference>
<dbReference type="InterPro" id="IPR050143">
    <property type="entry name" value="TRIM/RBCC"/>
</dbReference>
<feature type="domain" description="B30.2/SPRY" evidence="7">
    <location>
        <begin position="277"/>
        <end position="461"/>
    </location>
</feature>
<evidence type="ECO:0000256" key="4">
    <source>
        <dbReference type="PROSITE-ProRule" id="PRU00024"/>
    </source>
</evidence>
<dbReference type="Pfam" id="PF00622">
    <property type="entry name" value="SPRY"/>
    <property type="match status" value="1"/>
</dbReference>
<dbReference type="PROSITE" id="PS50188">
    <property type="entry name" value="B302_SPRY"/>
    <property type="match status" value="1"/>
</dbReference>
<dbReference type="PROSITE" id="PS50089">
    <property type="entry name" value="ZF_RING_2"/>
    <property type="match status" value="1"/>
</dbReference>
<dbReference type="Pfam" id="PF00643">
    <property type="entry name" value="zf-B_box"/>
    <property type="match status" value="1"/>
</dbReference>
<evidence type="ECO:0000256" key="3">
    <source>
        <dbReference type="ARBA" id="ARBA00022833"/>
    </source>
</evidence>
<accession>A0A485NAA9</accession>
<gene>
    <name evidence="8" type="ORF">LYPA_23C014304</name>
</gene>
<dbReference type="Gene3D" id="3.30.40.10">
    <property type="entry name" value="Zinc/RING finger domain, C3HC4 (zinc finger)"/>
    <property type="match status" value="1"/>
</dbReference>
<dbReference type="FunFam" id="2.60.120.920:FF:000004">
    <property type="entry name" value="Butyrophilin subfamily 1 member A1"/>
    <property type="match status" value="1"/>
</dbReference>
<evidence type="ECO:0000313" key="9">
    <source>
        <dbReference type="Proteomes" id="UP000386466"/>
    </source>
</evidence>
<sequence>MAFAASLAELHAEASCPVCLDYLRDPVTIACGHNFCLHCIQQCWEDLQHILPCPVCLHHCPDRNFRRNTQLCHVTGFVRQLPGARSKRKLQDERPLCEKHNQVLALFCEKDLELLCPQCKASSDHQDHPLTPIEQAAARHRKKLKSYIEPLKKQVEDAEKGLKMQVSKLFQLRRKVENRRYKLHSEFEQFRHFLGKEQGAIHIRLLIEENRVQEKVIEGKNQMSDYHSTLRSLLSAVTEKCLQTDLDLLTGIDSIHNMYEHLETPAAFSYKLRREICSLPPQYFGLQKMISTFQVDLTLDPETAHHNLLISQDRKTATFQKMKPSGARNPQTFTSYPAVLSCEGFDAGRHFWQVEIRGLGEWSLGVCKESFPRWALISPVPNNGCWQIQFWTSTDGTEDSVNLKHIGIFLDYELGEISFYNLSNNSHLYTFSAFFSEKLMPYFSIGPSSKSLTISLVKDES</sequence>
<evidence type="ECO:0000259" key="5">
    <source>
        <dbReference type="PROSITE" id="PS50089"/>
    </source>
</evidence>
<keyword evidence="2 4" id="KW-0863">Zinc-finger</keyword>
<dbReference type="EMBL" id="CAAGRJ010012360">
    <property type="protein sequence ID" value="VFV29114.1"/>
    <property type="molecule type" value="Genomic_DNA"/>
</dbReference>
<dbReference type="InterPro" id="IPR000315">
    <property type="entry name" value="Znf_B-box"/>
</dbReference>
<dbReference type="SUPFAM" id="SSF49899">
    <property type="entry name" value="Concanavalin A-like lectins/glucanases"/>
    <property type="match status" value="1"/>
</dbReference>
<dbReference type="Gene3D" id="2.60.120.920">
    <property type="match status" value="1"/>
</dbReference>
<keyword evidence="3" id="KW-0862">Zinc</keyword>
<dbReference type="Proteomes" id="UP000386466">
    <property type="component" value="Unassembled WGS sequence"/>
</dbReference>
<name>A0A485NAA9_LYNPA</name>
<feature type="domain" description="B box-type" evidence="6">
    <location>
        <begin position="92"/>
        <end position="133"/>
    </location>
</feature>
<evidence type="ECO:0000256" key="2">
    <source>
        <dbReference type="ARBA" id="ARBA00022771"/>
    </source>
</evidence>
<protein>
    <submittedName>
        <fullName evidence="8">Tripartite motif-containing protein</fullName>
    </submittedName>
</protein>
<evidence type="ECO:0000256" key="1">
    <source>
        <dbReference type="ARBA" id="ARBA00022723"/>
    </source>
</evidence>
<dbReference type="InterPro" id="IPR043136">
    <property type="entry name" value="B30.2/SPRY_sf"/>
</dbReference>
<dbReference type="InterPro" id="IPR003879">
    <property type="entry name" value="Butyrophylin_SPRY"/>
</dbReference>
<dbReference type="CDD" id="cd16594">
    <property type="entry name" value="RING-HC_TRIM7-like_C-IV"/>
    <property type="match status" value="1"/>
</dbReference>
<dbReference type="PROSITE" id="PS00518">
    <property type="entry name" value="ZF_RING_1"/>
    <property type="match status" value="1"/>
</dbReference>
<dbReference type="InterPro" id="IPR013083">
    <property type="entry name" value="Znf_RING/FYVE/PHD"/>
</dbReference>
<dbReference type="InterPro" id="IPR006574">
    <property type="entry name" value="PRY"/>
</dbReference>
<organism evidence="8 9">
    <name type="scientific">Lynx pardinus</name>
    <name type="common">Iberian lynx</name>
    <name type="synonym">Felis pardina</name>
    <dbReference type="NCBI Taxonomy" id="191816"/>
    <lineage>
        <taxon>Eukaryota</taxon>
        <taxon>Metazoa</taxon>
        <taxon>Chordata</taxon>
        <taxon>Craniata</taxon>
        <taxon>Vertebrata</taxon>
        <taxon>Euteleostomi</taxon>
        <taxon>Mammalia</taxon>
        <taxon>Eutheria</taxon>
        <taxon>Laurasiatheria</taxon>
        <taxon>Carnivora</taxon>
        <taxon>Feliformia</taxon>
        <taxon>Felidae</taxon>
        <taxon>Felinae</taxon>
        <taxon>Lynx</taxon>
    </lineage>
</organism>
<dbReference type="PRINTS" id="PR01407">
    <property type="entry name" value="BUTYPHLNCDUF"/>
</dbReference>
<dbReference type="SUPFAM" id="SSF57850">
    <property type="entry name" value="RING/U-box"/>
    <property type="match status" value="1"/>
</dbReference>
<keyword evidence="1" id="KW-0479">Metal-binding</keyword>
<feature type="domain" description="RING-type" evidence="5">
    <location>
        <begin position="16"/>
        <end position="56"/>
    </location>
</feature>
<dbReference type="InterPro" id="IPR017907">
    <property type="entry name" value="Znf_RING_CS"/>
</dbReference>
<evidence type="ECO:0000259" key="6">
    <source>
        <dbReference type="PROSITE" id="PS50119"/>
    </source>
</evidence>
<reference evidence="8 9" key="1">
    <citation type="submission" date="2019-01" db="EMBL/GenBank/DDBJ databases">
        <authorList>
            <person name="Alioto T."/>
            <person name="Alioto T."/>
        </authorList>
    </citation>
    <scope>NUCLEOTIDE SEQUENCE [LARGE SCALE GENOMIC DNA]</scope>
</reference>
<dbReference type="InterPro" id="IPR001870">
    <property type="entry name" value="B30.2/SPRY"/>
</dbReference>
<dbReference type="InterPro" id="IPR003877">
    <property type="entry name" value="SPRY_dom"/>
</dbReference>
<evidence type="ECO:0000259" key="7">
    <source>
        <dbReference type="PROSITE" id="PS50188"/>
    </source>
</evidence>
<dbReference type="SUPFAM" id="SSF57845">
    <property type="entry name" value="B-box zinc-binding domain"/>
    <property type="match status" value="1"/>
</dbReference>
<dbReference type="SMART" id="SM00449">
    <property type="entry name" value="SPRY"/>
    <property type="match status" value="1"/>
</dbReference>
<dbReference type="Pfam" id="PF15227">
    <property type="entry name" value="zf-C3HC4_4"/>
    <property type="match status" value="1"/>
</dbReference>
<proteinExistence type="predicted"/>